<comment type="caution">
    <text evidence="3">The sequence shown here is derived from an EMBL/GenBank/DDBJ whole genome shotgun (WGS) entry which is preliminary data.</text>
</comment>
<sequence>MIKPDESVNINNESESRRMRTSRVCGLHHIATNVKRITLCGDDVDSFLLNSRTQLPAAWIKVLFPDGLNYAARAYTLSGLDKFAGTIDFDMVLHGSGPAVRWAKNAQIGDVVGFAGPGPGGFALNPKSKWLLLIVDEAGIPAMKSILTSLPSNLPVILFVGVESSVGITQLTHSNLIAQYSAISSLKGESAMRMLVQQAIDEQVLPASEGQAWIATEADDARYLKQRLIEAEIFKPTAIFSRGYWKKGVKGFNDTP</sequence>
<dbReference type="CDD" id="cd06193">
    <property type="entry name" value="siderophore_interacting"/>
    <property type="match status" value="1"/>
</dbReference>
<dbReference type="InterPro" id="IPR007037">
    <property type="entry name" value="SIP_rossman_dom"/>
</dbReference>
<proteinExistence type="inferred from homology"/>
<keyword evidence="4" id="KW-1185">Reference proteome</keyword>
<feature type="domain" description="FAD-binding FR-type" evidence="2">
    <location>
        <begin position="17"/>
        <end position="126"/>
    </location>
</feature>
<accession>A0A1X0W9I7</accession>
<evidence type="ECO:0000256" key="1">
    <source>
        <dbReference type="ARBA" id="ARBA00035644"/>
    </source>
</evidence>
<dbReference type="SUPFAM" id="SSF63380">
    <property type="entry name" value="Riboflavin synthase domain-like"/>
    <property type="match status" value="1"/>
</dbReference>
<dbReference type="InterPro" id="IPR017938">
    <property type="entry name" value="Riboflavin_synthase-like_b-brl"/>
</dbReference>
<dbReference type="InterPro" id="IPR039374">
    <property type="entry name" value="SIP_fam"/>
</dbReference>
<protein>
    <recommendedName>
        <fullName evidence="2">FAD-binding FR-type domain-containing protein</fullName>
    </recommendedName>
</protein>
<dbReference type="Pfam" id="PF08021">
    <property type="entry name" value="FAD_binding_9"/>
    <property type="match status" value="1"/>
</dbReference>
<dbReference type="InterPro" id="IPR013113">
    <property type="entry name" value="SIP_FAD-bd"/>
</dbReference>
<dbReference type="InterPro" id="IPR039261">
    <property type="entry name" value="FNR_nucleotide-bd"/>
</dbReference>
<name>A0A1X0W9I7_9GAMM</name>
<dbReference type="Pfam" id="PF04954">
    <property type="entry name" value="SIP"/>
    <property type="match status" value="1"/>
</dbReference>
<dbReference type="RefSeq" id="WP_084913290.1">
    <property type="nucleotide sequence ID" value="NZ_CAUQAZ010000202.1"/>
</dbReference>
<evidence type="ECO:0000259" key="2">
    <source>
        <dbReference type="PROSITE" id="PS51384"/>
    </source>
</evidence>
<dbReference type="Proteomes" id="UP000192536">
    <property type="component" value="Unassembled WGS sequence"/>
</dbReference>
<dbReference type="InterPro" id="IPR017927">
    <property type="entry name" value="FAD-bd_FR_type"/>
</dbReference>
<dbReference type="PROSITE" id="PS51384">
    <property type="entry name" value="FAD_FR"/>
    <property type="match status" value="1"/>
</dbReference>
<dbReference type="EMBL" id="MRWE01000054">
    <property type="protein sequence ID" value="ORJ23434.1"/>
    <property type="molecule type" value="Genomic_DNA"/>
</dbReference>
<evidence type="ECO:0000313" key="4">
    <source>
        <dbReference type="Proteomes" id="UP000192536"/>
    </source>
</evidence>
<dbReference type="Gene3D" id="3.40.50.80">
    <property type="entry name" value="Nucleotide-binding domain of ferredoxin-NADP reductase (FNR) module"/>
    <property type="match status" value="1"/>
</dbReference>
<comment type="similarity">
    <text evidence="1">Belongs to the SIP oxidoreductase family.</text>
</comment>
<dbReference type="STRING" id="1646377.BS640_21410"/>
<dbReference type="Gene3D" id="2.40.30.10">
    <property type="entry name" value="Translation factors"/>
    <property type="match status" value="1"/>
</dbReference>
<reference evidence="3 4" key="1">
    <citation type="journal article" date="2017" name="Int. J. Syst. Evol. Microbiol.">
        <title>Rouxiella badensis sp. nov. and Rouxiella silvae sp. nov. isolated from peat bog soil in Germany and emendation of the genus description.</title>
        <authorList>
            <person name="Le Fleche-Mateos A."/>
            <person name="Kugler J.H."/>
            <person name="Hansen S.H."/>
            <person name="Syldatk C."/>
            <person name="Hausmann R."/>
            <person name="Lomprez F."/>
            <person name="Vandenbogaert M."/>
            <person name="Manuguerra J.C."/>
            <person name="Grimont P.A."/>
        </authorList>
    </citation>
    <scope>NUCLEOTIDE SEQUENCE [LARGE SCALE GENOMIC DNA]</scope>
    <source>
        <strain evidence="3 4">DSM 100043</strain>
    </source>
</reference>
<dbReference type="PANTHER" id="PTHR30157:SF0">
    <property type="entry name" value="NADPH-DEPENDENT FERRIC-CHELATE REDUCTASE"/>
    <property type="match status" value="1"/>
</dbReference>
<gene>
    <name evidence="3" type="ORF">BS640_21410</name>
</gene>
<dbReference type="GO" id="GO:0016491">
    <property type="term" value="F:oxidoreductase activity"/>
    <property type="evidence" value="ECO:0007669"/>
    <property type="project" value="InterPro"/>
</dbReference>
<dbReference type="AlphaFoldDB" id="A0A1X0W9I7"/>
<dbReference type="PANTHER" id="PTHR30157">
    <property type="entry name" value="FERRIC REDUCTASE, NADPH-DEPENDENT"/>
    <property type="match status" value="1"/>
</dbReference>
<organism evidence="3 4">
    <name type="scientific">Rouxiella badensis</name>
    <dbReference type="NCBI Taxonomy" id="1646377"/>
    <lineage>
        <taxon>Bacteria</taxon>
        <taxon>Pseudomonadati</taxon>
        <taxon>Pseudomonadota</taxon>
        <taxon>Gammaproteobacteria</taxon>
        <taxon>Enterobacterales</taxon>
        <taxon>Yersiniaceae</taxon>
        <taxon>Rouxiella</taxon>
    </lineage>
</organism>
<evidence type="ECO:0000313" key="3">
    <source>
        <dbReference type="EMBL" id="ORJ23434.1"/>
    </source>
</evidence>